<dbReference type="GO" id="GO:0071897">
    <property type="term" value="P:DNA biosynthetic process"/>
    <property type="evidence" value="ECO:0007669"/>
    <property type="project" value="UniProtKB-ARBA"/>
</dbReference>
<dbReference type="SUPFAM" id="SSF56672">
    <property type="entry name" value="DNA/RNA polymerases"/>
    <property type="match status" value="1"/>
</dbReference>
<comment type="caution">
    <text evidence="2">The sequence shown here is derived from an EMBL/GenBank/DDBJ whole genome shotgun (WGS) entry which is preliminary data.</text>
</comment>
<accession>A0ABD2W8E4</accession>
<dbReference type="InterPro" id="IPR058912">
    <property type="entry name" value="HTH_animal"/>
</dbReference>
<evidence type="ECO:0000313" key="3">
    <source>
        <dbReference type="Proteomes" id="UP001627154"/>
    </source>
</evidence>
<dbReference type="CDD" id="cd00304">
    <property type="entry name" value="RT_like"/>
    <property type="match status" value="1"/>
</dbReference>
<dbReference type="InterPro" id="IPR043502">
    <property type="entry name" value="DNA/RNA_pol_sf"/>
</dbReference>
<reference evidence="2 3" key="1">
    <citation type="journal article" date="2024" name="bioRxiv">
        <title>A reference genome for Trichogramma kaykai: A tiny desert-dwelling parasitoid wasp with competing sex-ratio distorters.</title>
        <authorList>
            <person name="Culotta J."/>
            <person name="Lindsey A.R."/>
        </authorList>
    </citation>
    <scope>NUCLEOTIDE SEQUENCE [LARGE SCALE GENOMIC DNA]</scope>
    <source>
        <strain evidence="2 3">KSX58</strain>
    </source>
</reference>
<dbReference type="CDD" id="cd10442">
    <property type="entry name" value="GIY-YIG_PLEs"/>
    <property type="match status" value="1"/>
</dbReference>
<gene>
    <name evidence="2" type="ORF">TKK_015441</name>
</gene>
<dbReference type="PANTHER" id="PTHR21301:SF10">
    <property type="entry name" value="REVERSE TRANSCRIPTASE DOMAIN-CONTAINING PROTEIN"/>
    <property type="match status" value="1"/>
</dbReference>
<sequence length="883" mass="103911">MSKNLRISVPMNDSNNVFSCTFYNRNWATNLLQKEIASELPLEATSPRLKQGRTWLESSTKLTFFEKVKITYGVHVQKCLKDWQGLRYDLAMTNARMWFLKSCRLHKLVPQTLINQLNRPVYFYSNLCRDHSRRTMNALNKKFLNLMIDDIHIKRGELYRRLNSLRGRIDKFGLLTETLNNFYDSTNQKCDVIFNKALTSLKEKFTKLRTNRRNTSQATTKQDWLINLTNTPMPKEFVDIVSLGPKFKLPTNWRKSNVVDTIKNVESCISQLRLEETDVQNDIRNIVVNNLKSSTKNMMNVSKSDQLLNDKLQQTRDFLKDNKHLFFTKADKGNVTVCMEVDEYNNKMSLLLNDEKTYEKVKRNPLSKLRLNTATLLKEINNECEKKLNRFQLSLSDTSLARAYGLPKIHKTGVPLRPIISLVGSPTYVLAKIFLDEIIPFIKQPNSHIDNSFDFMKKISNFSIPTDYVLISLDVTSLFTNIPLDRVLDSLDRRYLQLSRSKITFEKIREITKFLFENTYFKFNNVYYRQIFGTPMGSLISPMFADLVMEDLEMACLGKLKQRDCSPLFYFRYVDDTILCVKKSDIGTVVEVFNNYDERLQFTHEVEQDKKLNFLDLTLINANNKLHTDWYQKTSNSTRLLSYNSRHSMQQKINIVYNLTDRAILLSDQRYHSKNIEKIRKLLLENDYPISFINRHLFKRLWTIKNRRNTTVVPKISKKDEIRRVILKLPFIDKFFEKCAHMLRRFNIEVLPLQGDSLTSVIRLGKDRIDINDRTGVVYHLKCKSCSKSYVGETKRKLKDRIREHKKLGNTQSMVALHMQEQQGHVMDWSKVKILDLEDNYHRRLISEMIHINNTQDTLNRKEDIKDLNKIYVNILKHVNLTE</sequence>
<feature type="domain" description="Reverse transcriptase" evidence="1">
    <location>
        <begin position="387"/>
        <end position="635"/>
    </location>
</feature>
<dbReference type="Proteomes" id="UP001627154">
    <property type="component" value="Unassembled WGS sequence"/>
</dbReference>
<dbReference type="EMBL" id="JBJJXI010000123">
    <property type="protein sequence ID" value="KAL3389177.1"/>
    <property type="molecule type" value="Genomic_DNA"/>
</dbReference>
<dbReference type="AlphaFoldDB" id="A0ABD2W8E4"/>
<dbReference type="InterPro" id="IPR000477">
    <property type="entry name" value="RT_dom"/>
</dbReference>
<proteinExistence type="predicted"/>
<protein>
    <recommendedName>
        <fullName evidence="1">Reverse transcriptase domain-containing protein</fullName>
    </recommendedName>
</protein>
<dbReference type="Pfam" id="PF00078">
    <property type="entry name" value="RVT_1"/>
    <property type="match status" value="1"/>
</dbReference>
<dbReference type="PANTHER" id="PTHR21301">
    <property type="entry name" value="REVERSE TRANSCRIPTASE"/>
    <property type="match status" value="1"/>
</dbReference>
<keyword evidence="3" id="KW-1185">Reference proteome</keyword>
<organism evidence="2 3">
    <name type="scientific">Trichogramma kaykai</name>
    <dbReference type="NCBI Taxonomy" id="54128"/>
    <lineage>
        <taxon>Eukaryota</taxon>
        <taxon>Metazoa</taxon>
        <taxon>Ecdysozoa</taxon>
        <taxon>Arthropoda</taxon>
        <taxon>Hexapoda</taxon>
        <taxon>Insecta</taxon>
        <taxon>Pterygota</taxon>
        <taxon>Neoptera</taxon>
        <taxon>Endopterygota</taxon>
        <taxon>Hymenoptera</taxon>
        <taxon>Apocrita</taxon>
        <taxon>Proctotrupomorpha</taxon>
        <taxon>Chalcidoidea</taxon>
        <taxon>Trichogrammatidae</taxon>
        <taxon>Trichogramma</taxon>
    </lineage>
</organism>
<name>A0ABD2W8E4_9HYME</name>
<dbReference type="PROSITE" id="PS50878">
    <property type="entry name" value="RT_POL"/>
    <property type="match status" value="1"/>
</dbReference>
<evidence type="ECO:0000259" key="1">
    <source>
        <dbReference type="PROSITE" id="PS50878"/>
    </source>
</evidence>
<evidence type="ECO:0000313" key="2">
    <source>
        <dbReference type="EMBL" id="KAL3389177.1"/>
    </source>
</evidence>
<dbReference type="Pfam" id="PF26215">
    <property type="entry name" value="HTH_animal"/>
    <property type="match status" value="1"/>
</dbReference>